<comment type="similarity">
    <text evidence="1">Belongs to the protein-tyrosine phosphatase family. Non-receptor class myotubularin subfamily.</text>
</comment>
<feature type="domain" description="PH" evidence="2">
    <location>
        <begin position="1910"/>
        <end position="2015"/>
    </location>
</feature>
<dbReference type="PROSITE" id="PS50081">
    <property type="entry name" value="ZF_DAG_PE_2"/>
    <property type="match status" value="1"/>
</dbReference>
<dbReference type="InterPro" id="IPR005113">
    <property type="entry name" value="uDENN_dom"/>
</dbReference>
<dbReference type="Pfam" id="PF06602">
    <property type="entry name" value="Myotub-related"/>
    <property type="match status" value="1"/>
</dbReference>
<dbReference type="RefSeq" id="XP_065647667.1">
    <property type="nucleotide sequence ID" value="XM_065791595.1"/>
</dbReference>
<dbReference type="PROSITE" id="PS50211">
    <property type="entry name" value="DENN"/>
    <property type="match status" value="1"/>
</dbReference>
<dbReference type="InterPro" id="IPR010569">
    <property type="entry name" value="Myotubularin-like_Pase_dom"/>
</dbReference>
<dbReference type="Pfam" id="PF00169">
    <property type="entry name" value="PH"/>
    <property type="match status" value="1"/>
</dbReference>
<dbReference type="InterPro" id="IPR001194">
    <property type="entry name" value="cDENN_dom"/>
</dbReference>
<evidence type="ECO:0000259" key="5">
    <source>
        <dbReference type="PROSITE" id="PS51339"/>
    </source>
</evidence>
<reference evidence="7" key="2">
    <citation type="submission" date="2025-08" db="UniProtKB">
        <authorList>
            <consortium name="RefSeq"/>
        </authorList>
    </citation>
    <scope>IDENTIFICATION</scope>
</reference>
<dbReference type="SMART" id="SM00800">
    <property type="entry name" value="uDENN"/>
    <property type="match status" value="1"/>
</dbReference>
<dbReference type="GeneID" id="100203539"/>
<dbReference type="Gene3D" id="2.30.29.30">
    <property type="entry name" value="Pleckstrin-homology domain (PH domain)/Phosphotyrosine-binding domain (PTB)"/>
    <property type="match status" value="1"/>
</dbReference>
<dbReference type="InterPro" id="IPR005112">
    <property type="entry name" value="dDENN_dom"/>
</dbReference>
<dbReference type="Gene3D" id="3.40.50.11500">
    <property type="match status" value="1"/>
</dbReference>
<dbReference type="InterPro" id="IPR002219">
    <property type="entry name" value="PKC_DAG/PE"/>
</dbReference>
<dbReference type="Proteomes" id="UP001652625">
    <property type="component" value="Chromosome 02"/>
</dbReference>
<dbReference type="InterPro" id="IPR011993">
    <property type="entry name" value="PH-like_dom_sf"/>
</dbReference>
<reference evidence="6" key="1">
    <citation type="submission" date="2025-05" db="UniProtKB">
        <authorList>
            <consortium name="RefSeq"/>
        </authorList>
    </citation>
    <scope>NUCLEOTIDE SEQUENCE [LARGE SCALE GENOMIC DNA]</scope>
</reference>
<accession>A0ABM4BFC1</accession>
<dbReference type="PANTHER" id="PTHR10807:SF109">
    <property type="entry name" value="SET DOMAIN BINDING FACTOR, ISOFORM A"/>
    <property type="match status" value="1"/>
</dbReference>
<dbReference type="InterPro" id="IPR037516">
    <property type="entry name" value="Tripartite_DENN"/>
</dbReference>
<dbReference type="InterPro" id="IPR001849">
    <property type="entry name" value="PH_domain"/>
</dbReference>
<dbReference type="SUPFAM" id="SSF52799">
    <property type="entry name" value="(Phosphotyrosine protein) phosphatases II"/>
    <property type="match status" value="1"/>
</dbReference>
<dbReference type="PROSITE" id="PS00479">
    <property type="entry name" value="ZF_DAG_PE_1"/>
    <property type="match status" value="1"/>
</dbReference>
<dbReference type="InterPro" id="IPR022096">
    <property type="entry name" value="SBF1/SBF2"/>
</dbReference>
<evidence type="ECO:0000256" key="1">
    <source>
        <dbReference type="ARBA" id="ARBA00007471"/>
    </source>
</evidence>
<evidence type="ECO:0000313" key="7">
    <source>
        <dbReference type="RefSeq" id="XP_065647667.1"/>
    </source>
</evidence>
<evidence type="ECO:0000259" key="3">
    <source>
        <dbReference type="PROSITE" id="PS50081"/>
    </source>
</evidence>
<dbReference type="SMART" id="SM00568">
    <property type="entry name" value="GRAM"/>
    <property type="match status" value="1"/>
</dbReference>
<name>A0ABM4BFC1_HYDVU</name>
<dbReference type="SUPFAM" id="SSF50729">
    <property type="entry name" value="PH domain-like"/>
    <property type="match status" value="2"/>
</dbReference>
<protein>
    <submittedName>
        <fullName evidence="7">Myotubularin-related protein 13 isoform X2</fullName>
    </submittedName>
</protein>
<dbReference type="InterPro" id="IPR004182">
    <property type="entry name" value="GRAM"/>
</dbReference>
<dbReference type="SMART" id="SM00799">
    <property type="entry name" value="DENN"/>
    <property type="match status" value="1"/>
</dbReference>
<feature type="domain" description="Myotubularin phosphatase" evidence="5">
    <location>
        <begin position="1198"/>
        <end position="1687"/>
    </location>
</feature>
<organism evidence="6 7">
    <name type="scientific">Hydra vulgaris</name>
    <name type="common">Hydra</name>
    <name type="synonym">Hydra attenuata</name>
    <dbReference type="NCBI Taxonomy" id="6087"/>
    <lineage>
        <taxon>Eukaryota</taxon>
        <taxon>Metazoa</taxon>
        <taxon>Cnidaria</taxon>
        <taxon>Hydrozoa</taxon>
        <taxon>Hydroidolina</taxon>
        <taxon>Anthoathecata</taxon>
        <taxon>Aplanulata</taxon>
        <taxon>Hydridae</taxon>
        <taxon>Hydra</taxon>
    </lineage>
</organism>
<dbReference type="InterPro" id="IPR043153">
    <property type="entry name" value="DENN_C"/>
</dbReference>
<proteinExistence type="inferred from homology"/>
<dbReference type="Pfam" id="PF00130">
    <property type="entry name" value="C1_1"/>
    <property type="match status" value="1"/>
</dbReference>
<dbReference type="PROSITE" id="PS51339">
    <property type="entry name" value="PPASE_MYOTUBULARIN"/>
    <property type="match status" value="1"/>
</dbReference>
<gene>
    <name evidence="7" type="primary">LOC100203539</name>
</gene>
<dbReference type="Pfam" id="PF02893">
    <property type="entry name" value="GRAM"/>
    <property type="match status" value="1"/>
</dbReference>
<dbReference type="SMART" id="SM00109">
    <property type="entry name" value="C1"/>
    <property type="match status" value="1"/>
</dbReference>
<dbReference type="SMART" id="SM00801">
    <property type="entry name" value="dDENN"/>
    <property type="match status" value="1"/>
</dbReference>
<dbReference type="PANTHER" id="PTHR10807">
    <property type="entry name" value="MYOTUBULARIN-RELATED"/>
    <property type="match status" value="1"/>
</dbReference>
<dbReference type="Gene3D" id="3.30.450.200">
    <property type="match status" value="1"/>
</dbReference>
<dbReference type="PROSITE" id="PS50003">
    <property type="entry name" value="PH_DOMAIN"/>
    <property type="match status" value="1"/>
</dbReference>
<feature type="domain" description="UDENN" evidence="4">
    <location>
        <begin position="6"/>
        <end position="419"/>
    </location>
</feature>
<evidence type="ECO:0000313" key="6">
    <source>
        <dbReference type="Proteomes" id="UP001652625"/>
    </source>
</evidence>
<sequence length="2015" mass="228214">MSRLADYFCVVGVEDVSDNLINKKVELKSSIIQRFPCKDWKDVPFPQGLEHFCQPGGWFSSVKNLPPTFYVAILTDIEGKSNYLACLTFYEGISVDTSNDHLSDKICYIPKCLCLVSRNKYFNTLKNCLLTILAGFLNGKSEILEKMIGCMLGFVHVPPPGGPKLMFSIGGGDSQVLQPPLSKDLPSTHESVAVLFNQLGINSMIKIFTALVTEAKILLLASSYSHLTMAAEALVSLLYPLQFSYVFIPTLPSSLLDFLTAPTPFLMGVHMSYKGLIPELFDVVVVNIDEGYVTVPESIHLTYISEPYYSNILKLLKMILTPSLFTSDLLFPVPDSPQTLALQDKELRAVFIKLLAEMFCGYRSCLTLIRVHPKPIISFNKMAFMEKRGLVGDDFFSKVLDSVSFSTMTQARGPPYRVVDMFDELLATVTPSDKEKSTEELLAELIPIVDHLCENEPWFDNPEISTIPSINVDVFNHPIKRFPLLNEVKINSYLVQSNESVQGKVFKAPVITPTQVPISTYDLPVTHFINQRRLEVIKDCVQYIYESKISEARKAMPSVLRALKSKGAQLALCNELELRIKNEKSAILEHDQYNLIIRLIDAALKEANTVYNTNVAAKVIPIVSAFHRKLGSSAIQFAYTSVQEHAVWSNMQFWEEAFYAEVQRQIVQLHVNERLSALKKEKKDKAESNNFLQTQDMDSLNVADGKNQRNSMFFAPSVNTPNTRIRAFTRNKDFSQNLGDSAQTTDSSETIKNDLPNPMNLAAELLSEWDTKSEEEKERLVYAEESIVYSITMLFAQQMMFLRVPTNACVEMRKLNAQKKKEYEKRLQQALDKNDGVSIMNDDNLSMSLKPSSSVVDGSSTYIGGSIMESGSIASANDWTDIMDFGESVKDTTSKFILRFVERVCIEAGVTAAHLKSLQTNIPMLVGMHIESLEEVYRETKDAPMQKAKIMKPTLLVGENLQFDGIRCLLIADGRELGVRDTNKQTVVEKIEDDREMNIGADNGGPCLLPADGALFLTNYRVIFKGTPLDQFASEMTVTRSFPIGALIKEKKVNGMFNIANQNYDSYLQIRSITFQVLKLAFDEEVFPDVIENLRKSLVKARWPTTVYSTFAFNLKEKPTLQRTLSQRQHSIRKANKSINTLVTVKNIVSINSKKGKTKLAQTGDTTARKYQAVNADDEDNDDMKQVLFEQENRGADRLKESVVYKDYERLGLGCITKASPSQWRLSMINFHYNVCRSYPAVVVVPSRVVDDTIMKVSKNHRLNRFPVVVWSHKRTKGALLRSGSISKSVLTSVLKGSLNSNQVSIYNSSNISEDEKMFSEIVKATQMRIAKGKVYSISAGAALSMMAMSDDFASLFEGSQQYKKLTEEQAEINSWTPANLYIFTDKSSKISVKMESSSKIVVVNVDIHDVGQVKTSFAKLLKVCCPSNSSIEKTFFSALEESKWMSQISSLLQLACSILTLIDVQGSSCLITLGDGSEVTAQLVSLVQILSDPFYRTIKGFKVLIEKDWLAFGYRFSHRGNHTFPAQPTVAPFFLQFLDCVHQVVIQFPHAFEFNIYFLKFLAYHHTSMRFNTFFLDSEHERYQHGWFPDSDVRLNEEHTQKLVSSLGNVSRARKDAAILKAELLAEQQAEQKKKKNASMSLWDYLDIQSEKLTLFHQFSYHPELSKGVLQPFCNISNLEIWDYYIAENLYTGPTYDPEIISDFDMGTSINEVGVDTNTSNDVDREDSQRCVTGCYGTTKDFPRDECSYLLNELSRLAEELDQSTQKWQNVWMKIDIKEILHKQQRSHNWSLFWTKERRVAMHKRATLDMVLKGKLTDNVQIRSEFGLDFPHQFQYHNYILSSICNYCLQTISGLHGGMQCVQCFYNVHEKCQSMVPTACPKHPSLIDQPVADMSISSHSLPGNERVISRNFKGTLYKKGRRIRQWKSRWFVLDAERNHLTYYLSEEDTQLQGYINLGEMRGCRITGTLPAGSPKWADGRCCIELVTTKRDHFFLAHSHETAQEWVERLNALNA</sequence>
<feature type="domain" description="Phorbol-ester/DAG-type" evidence="3">
    <location>
        <begin position="1832"/>
        <end position="1881"/>
    </location>
</feature>
<dbReference type="SMART" id="SM00233">
    <property type="entry name" value="PH"/>
    <property type="match status" value="1"/>
</dbReference>
<dbReference type="Pfam" id="PF12335">
    <property type="entry name" value="SBF2"/>
    <property type="match status" value="1"/>
</dbReference>
<evidence type="ECO:0000259" key="2">
    <source>
        <dbReference type="PROSITE" id="PS50003"/>
    </source>
</evidence>
<dbReference type="Gene3D" id="3.30.60.20">
    <property type="match status" value="1"/>
</dbReference>
<keyword evidence="6" id="KW-1185">Reference proteome</keyword>
<dbReference type="InterPro" id="IPR029021">
    <property type="entry name" value="Prot-tyrosine_phosphatase-like"/>
</dbReference>
<dbReference type="Pfam" id="PF03456">
    <property type="entry name" value="uDENN"/>
    <property type="match status" value="1"/>
</dbReference>
<dbReference type="InterPro" id="IPR030564">
    <property type="entry name" value="Myotubularin"/>
</dbReference>
<dbReference type="Pfam" id="PF02141">
    <property type="entry name" value="DENN"/>
    <property type="match status" value="1"/>
</dbReference>
<evidence type="ECO:0000259" key="4">
    <source>
        <dbReference type="PROSITE" id="PS50211"/>
    </source>
</evidence>